<keyword evidence="4 9" id="KW-0812">Transmembrane</keyword>
<dbReference type="Pfam" id="PF11744">
    <property type="entry name" value="ALMT"/>
    <property type="match status" value="1"/>
</dbReference>
<feature type="transmembrane region" description="Helical" evidence="9">
    <location>
        <begin position="160"/>
        <end position="180"/>
    </location>
</feature>
<keyword evidence="3" id="KW-0813">Transport</keyword>
<reference evidence="10 11" key="1">
    <citation type="submission" date="2024-01" db="EMBL/GenBank/DDBJ databases">
        <title>The genomes of 5 underutilized Papilionoideae crops provide insights into root nodulation and disease resistance.</title>
        <authorList>
            <person name="Yuan L."/>
        </authorList>
    </citation>
    <scope>NUCLEOTIDE SEQUENCE [LARGE SCALE GENOMIC DNA]</scope>
    <source>
        <strain evidence="10">LY-2023</strain>
        <tissue evidence="10">Leaf</tissue>
    </source>
</reference>
<feature type="transmembrane region" description="Helical" evidence="9">
    <location>
        <begin position="134"/>
        <end position="153"/>
    </location>
</feature>
<proteinExistence type="inferred from homology"/>
<evidence type="ECO:0000256" key="3">
    <source>
        <dbReference type="ARBA" id="ARBA00022448"/>
    </source>
</evidence>
<dbReference type="GO" id="GO:0015743">
    <property type="term" value="P:malate transport"/>
    <property type="evidence" value="ECO:0007669"/>
    <property type="project" value="InterPro"/>
</dbReference>
<dbReference type="EMBL" id="JAYKXN010000005">
    <property type="protein sequence ID" value="KAK7284781.1"/>
    <property type="molecule type" value="Genomic_DNA"/>
</dbReference>
<evidence type="ECO:0000256" key="8">
    <source>
        <dbReference type="ARBA" id="ARBA00023303"/>
    </source>
</evidence>
<comment type="caution">
    <text evidence="10">The sequence shown here is derived from an EMBL/GenBank/DDBJ whole genome shotgun (WGS) entry which is preliminary data.</text>
</comment>
<keyword evidence="6" id="KW-0406">Ion transport</keyword>
<keyword evidence="8" id="KW-0407">Ion channel</keyword>
<evidence type="ECO:0008006" key="12">
    <source>
        <dbReference type="Google" id="ProtNLM"/>
    </source>
</evidence>
<feature type="transmembrane region" description="Helical" evidence="9">
    <location>
        <begin position="51"/>
        <end position="70"/>
    </location>
</feature>
<feature type="transmembrane region" description="Helical" evidence="9">
    <location>
        <begin position="76"/>
        <end position="96"/>
    </location>
</feature>
<gene>
    <name evidence="10" type="ORF">RJT34_19534</name>
</gene>
<dbReference type="GO" id="GO:0016020">
    <property type="term" value="C:membrane"/>
    <property type="evidence" value="ECO:0007669"/>
    <property type="project" value="UniProtKB-SubCell"/>
</dbReference>
<sequence>MDIESNTQETKAGVLAHWGNSVIALPRKLKSMVINFTRSIKKIGQDDPRRVIHSLKVAIALTLVSMFYYSRPLYDSLGVAGMWAVLTVVVVFEFTVGATLSKGINRGCATLLAGALGVGGQHLATAFGERAEPIVLGTLVFILAAGSTFFRFFPKIKARYDYGMVIFILTFCLVTVSGYRVEQLFELAHQRLSTILIGVATCMVISIFICPVWAGEDLHKLVASNIEKLANYLEGFEAEYFHSSEDKQKPEKSVLEGYKSILNSKASEESLANLARWEPGHGAFRLRHPWKQYLKIGALTRECAYKIETLNNYLNPEIQASLEFKCKVQEACKKMSSESNKALKAISSSVKTMTDPSGAKSHVETSKVAVKDLKVALEIMTLEDIELLAIIPVATVAAILEEITKSVEKIYESVSELSHSAHFKSIVEPNVSPEKPITLLHRGIIKPVMDIDNDKNVDLDHVEIKIHDIMTDSSEKEKTPPHMM</sequence>
<dbReference type="AlphaFoldDB" id="A0AAN9P4J6"/>
<name>A0AAN9P4J6_CLITE</name>
<comment type="similarity">
    <text evidence="2">Belongs to the aromatic acid exporter (TC 2.A.85) family.</text>
</comment>
<accession>A0AAN9P4J6</accession>
<organism evidence="10 11">
    <name type="scientific">Clitoria ternatea</name>
    <name type="common">Butterfly pea</name>
    <dbReference type="NCBI Taxonomy" id="43366"/>
    <lineage>
        <taxon>Eukaryota</taxon>
        <taxon>Viridiplantae</taxon>
        <taxon>Streptophyta</taxon>
        <taxon>Embryophyta</taxon>
        <taxon>Tracheophyta</taxon>
        <taxon>Spermatophyta</taxon>
        <taxon>Magnoliopsida</taxon>
        <taxon>eudicotyledons</taxon>
        <taxon>Gunneridae</taxon>
        <taxon>Pentapetalae</taxon>
        <taxon>rosids</taxon>
        <taxon>fabids</taxon>
        <taxon>Fabales</taxon>
        <taxon>Fabaceae</taxon>
        <taxon>Papilionoideae</taxon>
        <taxon>50 kb inversion clade</taxon>
        <taxon>NPAAA clade</taxon>
        <taxon>indigoferoid/millettioid clade</taxon>
        <taxon>Phaseoleae</taxon>
        <taxon>Clitoria</taxon>
    </lineage>
</organism>
<evidence type="ECO:0000256" key="4">
    <source>
        <dbReference type="ARBA" id="ARBA00022692"/>
    </source>
</evidence>
<evidence type="ECO:0000256" key="7">
    <source>
        <dbReference type="ARBA" id="ARBA00023136"/>
    </source>
</evidence>
<evidence type="ECO:0000256" key="9">
    <source>
        <dbReference type="SAM" id="Phobius"/>
    </source>
</evidence>
<keyword evidence="5 9" id="KW-1133">Transmembrane helix</keyword>
<evidence type="ECO:0000256" key="2">
    <source>
        <dbReference type="ARBA" id="ARBA00007079"/>
    </source>
</evidence>
<dbReference type="InterPro" id="IPR020966">
    <property type="entry name" value="ALMT"/>
</dbReference>
<evidence type="ECO:0000313" key="11">
    <source>
        <dbReference type="Proteomes" id="UP001359559"/>
    </source>
</evidence>
<dbReference type="PANTHER" id="PTHR31086">
    <property type="entry name" value="ALUMINUM-ACTIVATED MALATE TRANSPORTER 10"/>
    <property type="match status" value="1"/>
</dbReference>
<feature type="transmembrane region" description="Helical" evidence="9">
    <location>
        <begin position="192"/>
        <end position="214"/>
    </location>
</feature>
<evidence type="ECO:0000313" key="10">
    <source>
        <dbReference type="EMBL" id="KAK7284781.1"/>
    </source>
</evidence>
<evidence type="ECO:0000256" key="5">
    <source>
        <dbReference type="ARBA" id="ARBA00022989"/>
    </source>
</evidence>
<keyword evidence="11" id="KW-1185">Reference proteome</keyword>
<keyword evidence="7 9" id="KW-0472">Membrane</keyword>
<evidence type="ECO:0000256" key="1">
    <source>
        <dbReference type="ARBA" id="ARBA00004141"/>
    </source>
</evidence>
<dbReference type="GO" id="GO:0034220">
    <property type="term" value="P:monoatomic ion transmembrane transport"/>
    <property type="evidence" value="ECO:0007669"/>
    <property type="project" value="UniProtKB-KW"/>
</dbReference>
<comment type="subcellular location">
    <subcellularLocation>
        <location evidence="1">Membrane</location>
        <topology evidence="1">Multi-pass membrane protein</topology>
    </subcellularLocation>
</comment>
<dbReference type="Proteomes" id="UP001359559">
    <property type="component" value="Unassembled WGS sequence"/>
</dbReference>
<protein>
    <recommendedName>
        <fullName evidence="12">Aluminum-activated malate transporter 8-like</fullName>
    </recommendedName>
</protein>
<evidence type="ECO:0000256" key="6">
    <source>
        <dbReference type="ARBA" id="ARBA00023065"/>
    </source>
</evidence>